<dbReference type="PANTHER" id="PTHR10073">
    <property type="entry name" value="DNA MISMATCH REPAIR PROTEIN MLH, PMS, MUTL"/>
    <property type="match status" value="1"/>
</dbReference>
<feature type="compositionally biased region" description="Polar residues" evidence="3">
    <location>
        <begin position="480"/>
        <end position="491"/>
    </location>
</feature>
<evidence type="ECO:0000256" key="3">
    <source>
        <dbReference type="SAM" id="MobiDB-lite"/>
    </source>
</evidence>
<evidence type="ECO:0000256" key="1">
    <source>
        <dbReference type="ARBA" id="ARBA00006082"/>
    </source>
</evidence>
<dbReference type="Gene3D" id="3.30.1540.20">
    <property type="entry name" value="MutL, C-terminal domain, dimerisation subdomain"/>
    <property type="match status" value="1"/>
</dbReference>
<dbReference type="PANTHER" id="PTHR10073:SF47">
    <property type="entry name" value="DNA MISMATCH REPAIR PROTEIN MLH3"/>
    <property type="match status" value="1"/>
</dbReference>
<dbReference type="InterPro" id="IPR020568">
    <property type="entry name" value="Ribosomal_Su5_D2-typ_SF"/>
</dbReference>
<dbReference type="InterPro" id="IPR042120">
    <property type="entry name" value="MutL_C_dimsub"/>
</dbReference>
<dbReference type="GO" id="GO:0061982">
    <property type="term" value="P:meiosis I cell cycle process"/>
    <property type="evidence" value="ECO:0007669"/>
    <property type="project" value="UniProtKB-ARBA"/>
</dbReference>
<dbReference type="STRING" id="742152.A0A2H3JLW5"/>
<dbReference type="GO" id="GO:0032300">
    <property type="term" value="C:mismatch repair complex"/>
    <property type="evidence" value="ECO:0007669"/>
    <property type="project" value="InterPro"/>
</dbReference>
<dbReference type="GO" id="GO:0140664">
    <property type="term" value="F:ATP-dependent DNA damage sensor activity"/>
    <property type="evidence" value="ECO:0007669"/>
    <property type="project" value="InterPro"/>
</dbReference>
<dbReference type="InterPro" id="IPR013507">
    <property type="entry name" value="DNA_mismatch_S5_2-like"/>
</dbReference>
<sequence>MAATAVPPSSRGAIEHLPPATRSKLRSTQILISLPLLISELVQNSLDAGALHVDVGVDCEEWSCWVRDDGTGISRDGFDVLAGQPEVGRYGTSKAYTPASLDEASTFGFRGEALASAADLSCLEISSRTARSYESWSVILKGGETLYNGPSIRWRRESPGTVVSVRDAFYNLPIRRLSHPSSSKAIELIKRDIETFALMFAHVCFSLEDTNKSKESGLGKGRVLTVPKTASTLATFRHLYGRALTEHVDDVSETSGELRLEGFISLDGAQSKAHQFLYINRHLIAPCDLHRTIDAKFAASTFAKHAFDEVGETSQLRSNARRSPRKAEKRPVYVLNMTIPTRHVDNCMEPAKTAVKLQNNEAAVSFLGSVIEAFLVRHGFSAPKIPRQRTSQSDASDALTTPLRKRRRIEQSVDDTAGPSRGQKPSGIPQSMPGCLIVHPEQQVSQDDSAHLVWTDPATGEAFMVDRRTGNSYPVHEQSPLEQGDSSASWTQRRRTLAPSSRQEGRMTGESVKDIPDWIRDALDTNATYAIAEQRIRSLTLAADFASSGRHDCHQSSSYSHSMADNWNKGSNRRTLSGKNAVPLDTCPGRFARENLQNATVLGQVDRKFVACVIDTEEDRPRRDSNGKSKALVLIDQHAADERIRVEQFLEDLCAGFLQRRPSLNPPRAGDEPDASETSVRELDPPIPVLLTVSEVMQLAQEEVRGAFDRWGIAFGSLEEARLRIMDAQDRYILGNNREAAEGTGYVQVFVKSIPETVGDKLLSGDELRDLVKGYLAKLQNEGIPPAIERIGIDPDDAFVWQSAMRWCPRELLGLVNSKACRGAIMFNDSLTIEQCQRLVKQLAKTALPFQCAHGRPSLVPLADLGADAADSACSGSRRSNVVDWLSFGSE</sequence>
<feature type="region of interest" description="Disordered" evidence="3">
    <location>
        <begin position="661"/>
        <end position="681"/>
    </location>
</feature>
<feature type="domain" description="DNA mismatch repair protein S5" evidence="5">
    <location>
        <begin position="236"/>
        <end position="376"/>
    </location>
</feature>
<evidence type="ECO:0000259" key="4">
    <source>
        <dbReference type="SMART" id="SM00853"/>
    </source>
</evidence>
<dbReference type="Gene3D" id="3.30.230.10">
    <property type="match status" value="1"/>
</dbReference>
<feature type="region of interest" description="Disordered" evidence="3">
    <location>
        <begin position="385"/>
        <end position="431"/>
    </location>
</feature>
<dbReference type="EMBL" id="KB468113">
    <property type="protein sequence ID" value="PCH40853.1"/>
    <property type="molecule type" value="Genomic_DNA"/>
</dbReference>
<dbReference type="Pfam" id="PF13589">
    <property type="entry name" value="HATPase_c_3"/>
    <property type="match status" value="1"/>
</dbReference>
<dbReference type="GO" id="GO:0016887">
    <property type="term" value="F:ATP hydrolysis activity"/>
    <property type="evidence" value="ECO:0007669"/>
    <property type="project" value="InterPro"/>
</dbReference>
<evidence type="ECO:0000259" key="5">
    <source>
        <dbReference type="SMART" id="SM01340"/>
    </source>
</evidence>
<dbReference type="Proteomes" id="UP000218811">
    <property type="component" value="Unassembled WGS sequence"/>
</dbReference>
<dbReference type="InterPro" id="IPR014762">
    <property type="entry name" value="DNA_mismatch_repair_CS"/>
</dbReference>
<dbReference type="Gene3D" id="3.30.565.10">
    <property type="entry name" value="Histidine kinase-like ATPase, C-terminal domain"/>
    <property type="match status" value="1"/>
</dbReference>
<dbReference type="GO" id="GO:0005524">
    <property type="term" value="F:ATP binding"/>
    <property type="evidence" value="ECO:0007669"/>
    <property type="project" value="InterPro"/>
</dbReference>
<dbReference type="InterPro" id="IPR037198">
    <property type="entry name" value="MutL_C_sf"/>
</dbReference>
<evidence type="ECO:0000256" key="2">
    <source>
        <dbReference type="ARBA" id="ARBA00022763"/>
    </source>
</evidence>
<feature type="compositionally biased region" description="Polar residues" evidence="3">
    <location>
        <begin position="388"/>
        <end position="399"/>
    </location>
</feature>
<dbReference type="GO" id="GO:0030983">
    <property type="term" value="F:mismatched DNA binding"/>
    <property type="evidence" value="ECO:0007669"/>
    <property type="project" value="InterPro"/>
</dbReference>
<dbReference type="AlphaFoldDB" id="A0A2H3JLW5"/>
<dbReference type="SUPFAM" id="SSF54211">
    <property type="entry name" value="Ribosomal protein S5 domain 2-like"/>
    <property type="match status" value="1"/>
</dbReference>
<evidence type="ECO:0000313" key="6">
    <source>
        <dbReference type="EMBL" id="PCH40853.1"/>
    </source>
</evidence>
<dbReference type="PROSITE" id="PS00058">
    <property type="entry name" value="DNA_MISMATCH_REPAIR_1"/>
    <property type="match status" value="1"/>
</dbReference>
<dbReference type="OMA" id="NKWPMFY"/>
<dbReference type="InterPro" id="IPR038973">
    <property type="entry name" value="MutL/Mlh/Pms-like"/>
</dbReference>
<dbReference type="OrthoDB" id="429932at2759"/>
<feature type="region of interest" description="Disordered" evidence="3">
    <location>
        <begin position="471"/>
        <end position="509"/>
    </location>
</feature>
<keyword evidence="2" id="KW-0227">DNA damage</keyword>
<evidence type="ECO:0000313" key="7">
    <source>
        <dbReference type="Proteomes" id="UP000218811"/>
    </source>
</evidence>
<accession>A0A2H3JLW5</accession>
<protein>
    <recommendedName>
        <fullName evidence="8">MutL C-terminal dimerisation domain-containing protein</fullName>
    </recommendedName>
</protein>
<evidence type="ECO:0008006" key="8">
    <source>
        <dbReference type="Google" id="ProtNLM"/>
    </source>
</evidence>
<dbReference type="SMART" id="SM01340">
    <property type="entry name" value="DNA_mis_repair"/>
    <property type="match status" value="1"/>
</dbReference>
<dbReference type="InterPro" id="IPR014790">
    <property type="entry name" value="MutL_C"/>
</dbReference>
<gene>
    <name evidence="6" type="ORF">WOLCODRAFT_99424</name>
</gene>
<dbReference type="InterPro" id="IPR036890">
    <property type="entry name" value="HATPase_C_sf"/>
</dbReference>
<dbReference type="SUPFAM" id="SSF55874">
    <property type="entry name" value="ATPase domain of HSP90 chaperone/DNA topoisomerase II/histidine kinase"/>
    <property type="match status" value="1"/>
</dbReference>
<dbReference type="SUPFAM" id="SSF118116">
    <property type="entry name" value="DNA mismatch repair protein MutL"/>
    <property type="match status" value="1"/>
</dbReference>
<name>A0A2H3JLW5_WOLCO</name>
<feature type="domain" description="MutL C-terminal dimerisation" evidence="4">
    <location>
        <begin position="601"/>
        <end position="831"/>
    </location>
</feature>
<keyword evidence="7" id="KW-1185">Reference proteome</keyword>
<dbReference type="GO" id="GO:0006298">
    <property type="term" value="P:mismatch repair"/>
    <property type="evidence" value="ECO:0007669"/>
    <property type="project" value="InterPro"/>
</dbReference>
<comment type="similarity">
    <text evidence="1">Belongs to the DNA mismatch repair MutL/HexB family.</text>
</comment>
<proteinExistence type="inferred from homology"/>
<reference evidence="6 7" key="1">
    <citation type="journal article" date="2012" name="Science">
        <title>The Paleozoic origin of enzymatic lignin decomposition reconstructed from 31 fungal genomes.</title>
        <authorList>
            <person name="Floudas D."/>
            <person name="Binder M."/>
            <person name="Riley R."/>
            <person name="Barry K."/>
            <person name="Blanchette R.A."/>
            <person name="Henrissat B."/>
            <person name="Martinez A.T."/>
            <person name="Otillar R."/>
            <person name="Spatafora J.W."/>
            <person name="Yadav J.S."/>
            <person name="Aerts A."/>
            <person name="Benoit I."/>
            <person name="Boyd A."/>
            <person name="Carlson A."/>
            <person name="Copeland A."/>
            <person name="Coutinho P.M."/>
            <person name="de Vries R.P."/>
            <person name="Ferreira P."/>
            <person name="Findley K."/>
            <person name="Foster B."/>
            <person name="Gaskell J."/>
            <person name="Glotzer D."/>
            <person name="Gorecki P."/>
            <person name="Heitman J."/>
            <person name="Hesse C."/>
            <person name="Hori C."/>
            <person name="Igarashi K."/>
            <person name="Jurgens J.A."/>
            <person name="Kallen N."/>
            <person name="Kersten P."/>
            <person name="Kohler A."/>
            <person name="Kuees U."/>
            <person name="Kumar T.K.A."/>
            <person name="Kuo A."/>
            <person name="LaButti K."/>
            <person name="Larrondo L.F."/>
            <person name="Lindquist E."/>
            <person name="Ling A."/>
            <person name="Lombard V."/>
            <person name="Lucas S."/>
            <person name="Lundell T."/>
            <person name="Martin R."/>
            <person name="McLaughlin D.J."/>
            <person name="Morgenstern I."/>
            <person name="Morin E."/>
            <person name="Murat C."/>
            <person name="Nagy L.G."/>
            <person name="Nolan M."/>
            <person name="Ohm R.A."/>
            <person name="Patyshakuliyeva A."/>
            <person name="Rokas A."/>
            <person name="Ruiz-Duenas F.J."/>
            <person name="Sabat G."/>
            <person name="Salamov A."/>
            <person name="Samejima M."/>
            <person name="Schmutz J."/>
            <person name="Slot J.C."/>
            <person name="St John F."/>
            <person name="Stenlid J."/>
            <person name="Sun H."/>
            <person name="Sun S."/>
            <person name="Syed K."/>
            <person name="Tsang A."/>
            <person name="Wiebenga A."/>
            <person name="Young D."/>
            <person name="Pisabarro A."/>
            <person name="Eastwood D.C."/>
            <person name="Martin F."/>
            <person name="Cullen D."/>
            <person name="Grigoriev I.V."/>
            <person name="Hibbett D.S."/>
        </authorList>
    </citation>
    <scope>NUCLEOTIDE SEQUENCE [LARGE SCALE GENOMIC DNA]</scope>
    <source>
        <strain evidence="6 7">MD-104</strain>
    </source>
</reference>
<dbReference type="InterPro" id="IPR014721">
    <property type="entry name" value="Ribsml_uS5_D2-typ_fold_subgr"/>
</dbReference>
<organism evidence="6 7">
    <name type="scientific">Wolfiporia cocos (strain MD-104)</name>
    <name type="common">Brown rot fungus</name>
    <dbReference type="NCBI Taxonomy" id="742152"/>
    <lineage>
        <taxon>Eukaryota</taxon>
        <taxon>Fungi</taxon>
        <taxon>Dikarya</taxon>
        <taxon>Basidiomycota</taxon>
        <taxon>Agaricomycotina</taxon>
        <taxon>Agaricomycetes</taxon>
        <taxon>Polyporales</taxon>
        <taxon>Phaeolaceae</taxon>
        <taxon>Wolfiporia</taxon>
    </lineage>
</organism>
<dbReference type="SMART" id="SM00853">
    <property type="entry name" value="MutL_C"/>
    <property type="match status" value="1"/>
</dbReference>